<reference evidence="2" key="1">
    <citation type="journal article" date="2021" name="J. Hered.">
        <title>Genome Assembly of Salicaceae Populus deltoides (Eastern Cottonwood) I-69 Based on Nanopore Sequencing and Hi-C Technologies.</title>
        <authorList>
            <person name="Bai S."/>
            <person name="Wu H."/>
            <person name="Zhang J."/>
            <person name="Pan Z."/>
            <person name="Zhao W."/>
            <person name="Li Z."/>
            <person name="Tong C."/>
        </authorList>
    </citation>
    <scope>NUCLEOTIDE SEQUENCE</scope>
    <source>
        <tissue evidence="2">Leaf</tissue>
    </source>
</reference>
<comment type="caution">
    <text evidence="2">The sequence shown here is derived from an EMBL/GenBank/DDBJ whole genome shotgun (WGS) entry which is preliminary data.</text>
</comment>
<evidence type="ECO:0000313" key="2">
    <source>
        <dbReference type="EMBL" id="KAH8503716.1"/>
    </source>
</evidence>
<accession>A0A8T2YF92</accession>
<dbReference type="AlphaFoldDB" id="A0A8T2YF92"/>
<gene>
    <name evidence="2" type="ORF">H0E87_014834</name>
</gene>
<sequence length="127" mass="14012">MGASESSLSSSQKMTDEITTVTERSEALDPILEKLKSLKITRPILTSTPKEEGSLNDILVRKASSSSAPATVNPNVLLELISIYRDWQEGKVQQISTKQVCLSSRTTTSRRPVYKMKLNGKGMGWII</sequence>
<keyword evidence="3" id="KW-1185">Reference proteome</keyword>
<evidence type="ECO:0000256" key="1">
    <source>
        <dbReference type="SAM" id="MobiDB-lite"/>
    </source>
</evidence>
<evidence type="ECO:0000313" key="3">
    <source>
        <dbReference type="Proteomes" id="UP000807159"/>
    </source>
</evidence>
<proteinExistence type="predicted"/>
<organism evidence="2 3">
    <name type="scientific">Populus deltoides</name>
    <name type="common">Eastern poplar</name>
    <name type="synonym">Eastern cottonwood</name>
    <dbReference type="NCBI Taxonomy" id="3696"/>
    <lineage>
        <taxon>Eukaryota</taxon>
        <taxon>Viridiplantae</taxon>
        <taxon>Streptophyta</taxon>
        <taxon>Embryophyta</taxon>
        <taxon>Tracheophyta</taxon>
        <taxon>Spermatophyta</taxon>
        <taxon>Magnoliopsida</taxon>
        <taxon>eudicotyledons</taxon>
        <taxon>Gunneridae</taxon>
        <taxon>Pentapetalae</taxon>
        <taxon>rosids</taxon>
        <taxon>fabids</taxon>
        <taxon>Malpighiales</taxon>
        <taxon>Salicaceae</taxon>
        <taxon>Saliceae</taxon>
        <taxon>Populus</taxon>
    </lineage>
</organism>
<dbReference type="PANTHER" id="PTHR36409:SF1">
    <property type="entry name" value="BLOC-1-RELATED COMPLEX SUBUNIT 5"/>
    <property type="match status" value="1"/>
</dbReference>
<dbReference type="PANTHER" id="PTHR36409">
    <property type="entry name" value="EXPRESSED PROTEIN"/>
    <property type="match status" value="1"/>
</dbReference>
<protein>
    <submittedName>
        <fullName evidence="2">Uncharacterized protein</fullName>
    </submittedName>
</protein>
<name>A0A8T2YF92_POPDE</name>
<dbReference type="Proteomes" id="UP000807159">
    <property type="component" value="Chromosome 7"/>
</dbReference>
<feature type="region of interest" description="Disordered" evidence="1">
    <location>
        <begin position="1"/>
        <end position="22"/>
    </location>
</feature>
<dbReference type="EMBL" id="JACEGQ020000007">
    <property type="protein sequence ID" value="KAH8503716.1"/>
    <property type="molecule type" value="Genomic_DNA"/>
</dbReference>